<feature type="non-terminal residue" evidence="1">
    <location>
        <position position="60"/>
    </location>
</feature>
<proteinExistence type="predicted"/>
<evidence type="ECO:0000313" key="2">
    <source>
        <dbReference type="Proteomes" id="UP001233999"/>
    </source>
</evidence>
<sequence>LLELLRLFLNNTTNPKISSEDGSGPDNLSEYIFNRRTGSNHGGLRKVGLLVMPVLRAHKR</sequence>
<organism evidence="1 2">
    <name type="scientific">Diploptera punctata</name>
    <name type="common">Pacific beetle cockroach</name>
    <dbReference type="NCBI Taxonomy" id="6984"/>
    <lineage>
        <taxon>Eukaryota</taxon>
        <taxon>Metazoa</taxon>
        <taxon>Ecdysozoa</taxon>
        <taxon>Arthropoda</taxon>
        <taxon>Hexapoda</taxon>
        <taxon>Insecta</taxon>
        <taxon>Pterygota</taxon>
        <taxon>Neoptera</taxon>
        <taxon>Polyneoptera</taxon>
        <taxon>Dictyoptera</taxon>
        <taxon>Blattodea</taxon>
        <taxon>Blaberoidea</taxon>
        <taxon>Blaberidae</taxon>
        <taxon>Diplopterinae</taxon>
        <taxon>Diploptera</taxon>
    </lineage>
</organism>
<protein>
    <submittedName>
        <fullName evidence="1">Uncharacterized protein</fullName>
    </submittedName>
</protein>
<accession>A0AAD7ZU08</accession>
<dbReference type="EMBL" id="JASPKZ010006851">
    <property type="protein sequence ID" value="KAJ9586702.1"/>
    <property type="molecule type" value="Genomic_DNA"/>
</dbReference>
<reference evidence="1" key="1">
    <citation type="journal article" date="2023" name="IScience">
        <title>Live-bearing cockroach genome reveals convergent evolutionary mechanisms linked to viviparity in insects and beyond.</title>
        <authorList>
            <person name="Fouks B."/>
            <person name="Harrison M.C."/>
            <person name="Mikhailova A.A."/>
            <person name="Marchal E."/>
            <person name="English S."/>
            <person name="Carruthers M."/>
            <person name="Jennings E.C."/>
            <person name="Chiamaka E.L."/>
            <person name="Frigard R.A."/>
            <person name="Pippel M."/>
            <person name="Attardo G.M."/>
            <person name="Benoit J.B."/>
            <person name="Bornberg-Bauer E."/>
            <person name="Tobe S.S."/>
        </authorList>
    </citation>
    <scope>NUCLEOTIDE SEQUENCE</scope>
    <source>
        <strain evidence="1">Stay&amp;Tobe</strain>
    </source>
</reference>
<evidence type="ECO:0000313" key="1">
    <source>
        <dbReference type="EMBL" id="KAJ9586702.1"/>
    </source>
</evidence>
<keyword evidence="2" id="KW-1185">Reference proteome</keyword>
<feature type="non-terminal residue" evidence="1">
    <location>
        <position position="1"/>
    </location>
</feature>
<name>A0AAD7ZU08_DIPPU</name>
<comment type="caution">
    <text evidence="1">The sequence shown here is derived from an EMBL/GenBank/DDBJ whole genome shotgun (WGS) entry which is preliminary data.</text>
</comment>
<reference evidence="1" key="2">
    <citation type="submission" date="2023-05" db="EMBL/GenBank/DDBJ databases">
        <authorList>
            <person name="Fouks B."/>
        </authorList>
    </citation>
    <scope>NUCLEOTIDE SEQUENCE</scope>
    <source>
        <strain evidence="1">Stay&amp;Tobe</strain>
        <tissue evidence="1">Testes</tissue>
    </source>
</reference>
<dbReference type="AlphaFoldDB" id="A0AAD7ZU08"/>
<dbReference type="Proteomes" id="UP001233999">
    <property type="component" value="Unassembled WGS sequence"/>
</dbReference>
<gene>
    <name evidence="1" type="ORF">L9F63_019705</name>
</gene>